<keyword evidence="2" id="KW-0813">Transport</keyword>
<accession>A0A9E7K1S2</accession>
<dbReference type="OrthoDB" id="3797628at2759"/>
<keyword evidence="4" id="KW-0653">Protein transport</keyword>
<dbReference type="GO" id="GO:0051028">
    <property type="term" value="P:mRNA transport"/>
    <property type="evidence" value="ECO:0007669"/>
    <property type="project" value="UniProtKB-KW"/>
</dbReference>
<dbReference type="PANTHER" id="PTHR23198">
    <property type="entry name" value="NUCLEOPORIN"/>
    <property type="match status" value="1"/>
</dbReference>
<keyword evidence="11" id="KW-1185">Reference proteome</keyword>
<dbReference type="PANTHER" id="PTHR23198:SF26">
    <property type="entry name" value="NUCLEAR PORE COMPLEX PROTEIN NUP96"/>
    <property type="match status" value="1"/>
</dbReference>
<dbReference type="InterPro" id="IPR007230">
    <property type="entry name" value="Nup98_auto-Pept-S59_dom"/>
</dbReference>
<name>A0A9E7K1S2_9LILI</name>
<evidence type="ECO:0000313" key="11">
    <source>
        <dbReference type="Proteomes" id="UP001055439"/>
    </source>
</evidence>
<dbReference type="PROSITE" id="PS51434">
    <property type="entry name" value="NUP_C"/>
    <property type="match status" value="1"/>
</dbReference>
<gene>
    <name evidence="10" type="ORF">MUK42_20923</name>
</gene>
<dbReference type="GO" id="GO:0015031">
    <property type="term" value="P:protein transport"/>
    <property type="evidence" value="ECO:0007669"/>
    <property type="project" value="UniProtKB-KW"/>
</dbReference>
<evidence type="ECO:0000256" key="5">
    <source>
        <dbReference type="ARBA" id="ARBA00023010"/>
    </source>
</evidence>
<evidence type="ECO:0000256" key="1">
    <source>
        <dbReference type="ARBA" id="ARBA00004567"/>
    </source>
</evidence>
<evidence type="ECO:0000256" key="7">
    <source>
        <dbReference type="ARBA" id="ARBA00023242"/>
    </source>
</evidence>
<proteinExistence type="predicted"/>
<keyword evidence="3" id="KW-0509">mRNA transport</keyword>
<dbReference type="FunFam" id="1.25.40.690:FF:000002">
    <property type="entry name" value="Nuclear pore complex protein NUP96"/>
    <property type="match status" value="1"/>
</dbReference>
<dbReference type="Pfam" id="PF12110">
    <property type="entry name" value="Nup96"/>
    <property type="match status" value="1"/>
</dbReference>
<keyword evidence="5" id="KW-0811">Translocation</keyword>
<evidence type="ECO:0000259" key="9">
    <source>
        <dbReference type="PROSITE" id="PS51434"/>
    </source>
</evidence>
<dbReference type="AlphaFoldDB" id="A0A9E7K1S2"/>
<feature type="compositionally biased region" description="Polar residues" evidence="8">
    <location>
        <begin position="294"/>
        <end position="321"/>
    </location>
</feature>
<evidence type="ECO:0000256" key="6">
    <source>
        <dbReference type="ARBA" id="ARBA00023132"/>
    </source>
</evidence>
<evidence type="ECO:0000256" key="8">
    <source>
        <dbReference type="SAM" id="MobiDB-lite"/>
    </source>
</evidence>
<evidence type="ECO:0000256" key="4">
    <source>
        <dbReference type="ARBA" id="ARBA00022927"/>
    </source>
</evidence>
<dbReference type="InterPro" id="IPR021967">
    <property type="entry name" value="Nup98_C"/>
</dbReference>
<dbReference type="SUPFAM" id="SSF82215">
    <property type="entry name" value="C-terminal autoproteolytic domain of nucleoporin nup98"/>
    <property type="match status" value="1"/>
</dbReference>
<dbReference type="GO" id="GO:0005643">
    <property type="term" value="C:nuclear pore"/>
    <property type="evidence" value="ECO:0007669"/>
    <property type="project" value="UniProtKB-SubCell"/>
</dbReference>
<dbReference type="EMBL" id="CP097507">
    <property type="protein sequence ID" value="URE00290.1"/>
    <property type="molecule type" value="Genomic_DNA"/>
</dbReference>
<evidence type="ECO:0000256" key="3">
    <source>
        <dbReference type="ARBA" id="ARBA00022816"/>
    </source>
</evidence>
<dbReference type="Pfam" id="PF04096">
    <property type="entry name" value="Nucleoporin2"/>
    <property type="match status" value="1"/>
</dbReference>
<sequence length="1156" mass="130139">MVSSTSSSLSAAGILCNPHYSTGDSHFVCNCQREAILDDYTSVNLAQCKRRRMSCSRDVESLLPSLSSSDYFTKPSIDELAAHENVDSGYCSRVPNFTVGRVGYGHIKFLGNTDVRWLNLDQIVKFDRHCVVVYDTEADKPPVGQGLNKAAEVTLILKLRPLGSHYLESDRCGDILKRSCEKQGACFLSFDSSRGEWAFLVQHFSRFGLDEEEEEDIVMDDNNIESTVEVKESHVLPAGPVLSHSLPAHLGLDPVRMQEMRALMFAAEEECEEHNGSFQKIIGYSREPIKEDSPGTSSKKLGHKSSLQVSSRKPLNKTSHSPIRKSPQALLEYNISNSDLSSSRDILLTGQKKGLTRVKKVEGFKMEENHATPLTGGYSKNIVDSALFMGRSFRVGWGPNGLLVHSGTPVGSSSSGLSSQINIQKVAIDKSVKDEKNKIVEELVDLRFCSPLNLHKLLEHETTEVELGSCKIKLQKVVCSRLTLSEICRAYIDIIEKQLEVSGLSTSSRVFLMHQVTIWELIKVLFSERETSGRLNYNDDDDGEEMMLDKKDDSLDMDIEAKPFIRRADFSCWLQDSVCHRVQEDVSGLNDPSDLEQILLLLSGRQLDAAAEIAASRGDVRLAILLSQAGGSMVNRSDMARQLDLWRMNGMDFKFIENGRLKLYELLAGNIQGAFQVSSADWKRYLGLVMWYQLPPDTPLPVIFHTYQQLQSEGRAPHPVPVYIDEGPLEEAIELNIGDNCDLAYYLMLLHANEDDDFSLLKTMFSAFSSTHDPLDFHMIWHQRAILEAIGAFNSKELNVLDMSYVDQLLCLEQCHWAIYVVLHMPYHADVPYIQAKLIKEILLQNCETWSTQETQYQFLEDLGIPSEWMHEALAIYLEYHGDLQEALEHFLKCSNWQKAHSIFMTSVAHYLFLSCKYEGGSMIAHISHCHIGISVLGPIGTYQYDFQFSYAQDEEIWRITSSMEEHKSKIADWDLGAGIYIDFYVLRSSLQEEDSMSESDTLGNKNEACRSFFNRLSDSLSVWGSRLPVDASYDLSKTGIAVFLIGVTLVEIGDPIKELVNLFDLDIPPDLLDRSRQSFHQTLILGALIHRLTFSKMSEELCNLLVSTPGTSSTPMVRMSCFDTMLSAPIPEDLRSNHLQNALMVFTYQLLEAST</sequence>
<evidence type="ECO:0000313" key="10">
    <source>
        <dbReference type="EMBL" id="URE00290.1"/>
    </source>
</evidence>
<keyword evidence="7" id="KW-0539">Nucleus</keyword>
<reference evidence="10" key="1">
    <citation type="submission" date="2022-05" db="EMBL/GenBank/DDBJ databases">
        <title>The Musa troglodytarum L. genome provides insights into the mechanism of non-climacteric behaviour and enrichment of carotenoids.</title>
        <authorList>
            <person name="Wang J."/>
        </authorList>
    </citation>
    <scope>NUCLEOTIDE SEQUENCE</scope>
    <source>
        <tissue evidence="10">Leaf</tissue>
    </source>
</reference>
<dbReference type="Gene3D" id="1.25.40.690">
    <property type="match status" value="1"/>
</dbReference>
<feature type="region of interest" description="Disordered" evidence="8">
    <location>
        <begin position="284"/>
        <end position="324"/>
    </location>
</feature>
<protein>
    <submittedName>
        <fullName evidence="10">Nuclear protein 96</fullName>
    </submittedName>
</protein>
<evidence type="ECO:0000256" key="2">
    <source>
        <dbReference type="ARBA" id="ARBA00022448"/>
    </source>
</evidence>
<dbReference type="GO" id="GO:0017056">
    <property type="term" value="F:structural constituent of nuclear pore"/>
    <property type="evidence" value="ECO:0007669"/>
    <property type="project" value="InterPro"/>
</dbReference>
<dbReference type="Proteomes" id="UP001055439">
    <property type="component" value="Chromosome 5"/>
</dbReference>
<dbReference type="InterPro" id="IPR036903">
    <property type="entry name" value="Nup98_auto-Pept-S59_dom_sf"/>
</dbReference>
<comment type="subcellular location">
    <subcellularLocation>
        <location evidence="1">Nucleus</location>
        <location evidence="1">Nuclear pore complex</location>
    </subcellularLocation>
</comment>
<keyword evidence="6" id="KW-0906">Nuclear pore complex</keyword>
<dbReference type="InterPro" id="IPR037665">
    <property type="entry name" value="Nucleoporin_S59-like"/>
</dbReference>
<feature type="domain" description="Peptidase S59" evidence="9">
    <location>
        <begin position="68"/>
        <end position="204"/>
    </location>
</feature>
<dbReference type="Gene3D" id="3.30.1610.10">
    <property type="entry name" value="Peptidase S59, nucleoporin"/>
    <property type="match status" value="1"/>
</dbReference>
<organism evidence="10 11">
    <name type="scientific">Musa troglodytarum</name>
    <name type="common">fe'i banana</name>
    <dbReference type="NCBI Taxonomy" id="320322"/>
    <lineage>
        <taxon>Eukaryota</taxon>
        <taxon>Viridiplantae</taxon>
        <taxon>Streptophyta</taxon>
        <taxon>Embryophyta</taxon>
        <taxon>Tracheophyta</taxon>
        <taxon>Spermatophyta</taxon>
        <taxon>Magnoliopsida</taxon>
        <taxon>Liliopsida</taxon>
        <taxon>Zingiberales</taxon>
        <taxon>Musaceae</taxon>
        <taxon>Musa</taxon>
    </lineage>
</organism>